<evidence type="ECO:0000256" key="1">
    <source>
        <dbReference type="ARBA" id="ARBA00000971"/>
    </source>
</evidence>
<dbReference type="Gene3D" id="3.10.50.40">
    <property type="match status" value="1"/>
</dbReference>
<keyword evidence="2 3" id="KW-0697">Rotamase</keyword>
<dbReference type="EMBL" id="CP052909">
    <property type="protein sequence ID" value="QNJ98389.1"/>
    <property type="molecule type" value="Genomic_DNA"/>
</dbReference>
<dbReference type="InterPro" id="IPR046357">
    <property type="entry name" value="PPIase_dom_sf"/>
</dbReference>
<comment type="catalytic activity">
    <reaction evidence="1 3 4">
        <text>[protein]-peptidylproline (omega=180) = [protein]-peptidylproline (omega=0)</text>
        <dbReference type="Rhea" id="RHEA:16237"/>
        <dbReference type="Rhea" id="RHEA-COMP:10747"/>
        <dbReference type="Rhea" id="RHEA-COMP:10748"/>
        <dbReference type="ChEBI" id="CHEBI:83833"/>
        <dbReference type="ChEBI" id="CHEBI:83834"/>
        <dbReference type="EC" id="5.2.1.8"/>
    </reaction>
</comment>
<evidence type="ECO:0000259" key="5">
    <source>
        <dbReference type="PROSITE" id="PS50059"/>
    </source>
</evidence>
<dbReference type="GO" id="GO:0003755">
    <property type="term" value="F:peptidyl-prolyl cis-trans isomerase activity"/>
    <property type="evidence" value="ECO:0007669"/>
    <property type="project" value="UniProtKB-UniRule"/>
</dbReference>
<evidence type="ECO:0000256" key="4">
    <source>
        <dbReference type="RuleBase" id="RU003915"/>
    </source>
</evidence>
<protein>
    <recommendedName>
        <fullName evidence="4">Peptidyl-prolyl cis-trans isomerase</fullName>
        <ecNumber evidence="4">5.2.1.8</ecNumber>
    </recommendedName>
</protein>
<evidence type="ECO:0000256" key="2">
    <source>
        <dbReference type="ARBA" id="ARBA00023110"/>
    </source>
</evidence>
<dbReference type="NCBIfam" id="TIGR03516">
    <property type="entry name" value="ppisom_GldI"/>
    <property type="match status" value="1"/>
</dbReference>
<dbReference type="KEGG" id="alti:ALE3EI_1841"/>
<dbReference type="InterPro" id="IPR019869">
    <property type="entry name" value="Motility-assoc_PPIase_GldI"/>
</dbReference>
<reference evidence="6 7" key="1">
    <citation type="submission" date="2020-04" db="EMBL/GenBank/DDBJ databases">
        <title>Genome sequence of Altibacter aquimarinus strain ALE3EI.</title>
        <authorList>
            <person name="Oh H.-M."/>
            <person name="Jang D."/>
        </authorList>
    </citation>
    <scope>NUCLEOTIDE SEQUENCE [LARGE SCALE GENOMIC DNA]</scope>
    <source>
        <strain evidence="6 7">ALE3EI</strain>
    </source>
</reference>
<dbReference type="PROSITE" id="PS51257">
    <property type="entry name" value="PROKAR_LIPOPROTEIN"/>
    <property type="match status" value="1"/>
</dbReference>
<accession>A0A7G8PVM3</accession>
<comment type="similarity">
    <text evidence="4">Belongs to the FKBP-type PPIase family.</text>
</comment>
<evidence type="ECO:0000256" key="3">
    <source>
        <dbReference type="PROSITE-ProRule" id="PRU00277"/>
    </source>
</evidence>
<organism evidence="6 7">
    <name type="scientific">Constantimarinum furrinae</name>
    <dbReference type="NCBI Taxonomy" id="2562285"/>
    <lineage>
        <taxon>Bacteria</taxon>
        <taxon>Pseudomonadati</taxon>
        <taxon>Bacteroidota</taxon>
        <taxon>Flavobacteriia</taxon>
        <taxon>Flavobacteriales</taxon>
        <taxon>Flavobacteriaceae</taxon>
        <taxon>Altibacter/Constantimarinum group</taxon>
        <taxon>Constantimarinum</taxon>
    </lineage>
</organism>
<sequence length="185" mass="21081">MHRNLLFALLSFCILIASCKSPEARRPVQQNSGSFIKESAERNIEIYKKEEAQIARLIEKDTKNVYIASESGFWYYYEEKDTTATVFPKLGDVVTFTYDIKMLDGDVVVSEEENGLQTYRVDQTNQELISGLRDGLKLMKEGETITFLFPSFKAFGYYGLENKLGTNIPVQSTVSLKSIEQSQEN</sequence>
<dbReference type="RefSeq" id="WP_186988019.1">
    <property type="nucleotide sequence ID" value="NZ_CP052909.1"/>
</dbReference>
<dbReference type="AlphaFoldDB" id="A0A7G8PVM3"/>
<keyword evidence="3 4" id="KW-0413">Isomerase</keyword>
<name>A0A7G8PVM3_9FLAO</name>
<dbReference type="PROSITE" id="PS50059">
    <property type="entry name" value="FKBP_PPIASE"/>
    <property type="match status" value="1"/>
</dbReference>
<evidence type="ECO:0000313" key="7">
    <source>
        <dbReference type="Proteomes" id="UP000515514"/>
    </source>
</evidence>
<dbReference type="Proteomes" id="UP000515514">
    <property type="component" value="Chromosome"/>
</dbReference>
<dbReference type="EC" id="5.2.1.8" evidence="4"/>
<feature type="domain" description="PPIase FKBP-type" evidence="5">
    <location>
        <begin position="91"/>
        <end position="180"/>
    </location>
</feature>
<gene>
    <name evidence="6" type="ORF">ALE3EI_1841</name>
</gene>
<proteinExistence type="inferred from homology"/>
<dbReference type="SUPFAM" id="SSF54534">
    <property type="entry name" value="FKBP-like"/>
    <property type="match status" value="1"/>
</dbReference>
<dbReference type="Pfam" id="PF00254">
    <property type="entry name" value="FKBP_C"/>
    <property type="match status" value="1"/>
</dbReference>
<keyword evidence="7" id="KW-1185">Reference proteome</keyword>
<evidence type="ECO:0000313" key="6">
    <source>
        <dbReference type="EMBL" id="QNJ98389.1"/>
    </source>
</evidence>
<dbReference type="InterPro" id="IPR001179">
    <property type="entry name" value="PPIase_FKBP_dom"/>
</dbReference>